<name>A0A330M3V6_9GAMM</name>
<reference evidence="3" key="1">
    <citation type="submission" date="2018-06" db="EMBL/GenBank/DDBJ databases">
        <authorList>
            <person name="Cea G.-C."/>
            <person name="William W."/>
        </authorList>
    </citation>
    <scope>NUCLEOTIDE SEQUENCE [LARGE SCALE GENOMIC DNA]</scope>
    <source>
        <strain evidence="3">DB21MT-2</strain>
    </source>
</reference>
<sequence length="43" mass="4560">MASSLVNWKYTAQSLFGGVVNSFPVSAQALIGVIALLLVYCLD</sequence>
<accession>A0A330M3V6</accession>
<dbReference type="EMBL" id="LS483452">
    <property type="protein sequence ID" value="SQH75720.1"/>
    <property type="molecule type" value="Genomic_DNA"/>
</dbReference>
<evidence type="ECO:0000313" key="2">
    <source>
        <dbReference type="EMBL" id="SQH75720.1"/>
    </source>
</evidence>
<keyword evidence="1" id="KW-0812">Transmembrane</keyword>
<evidence type="ECO:0000256" key="1">
    <source>
        <dbReference type="SAM" id="Phobius"/>
    </source>
</evidence>
<dbReference type="Proteomes" id="UP000250123">
    <property type="component" value="Chromosome SHEWBE"/>
</dbReference>
<protein>
    <submittedName>
        <fullName evidence="2">Uncharacterized protein</fullName>
    </submittedName>
</protein>
<feature type="transmembrane region" description="Helical" evidence="1">
    <location>
        <begin position="20"/>
        <end position="42"/>
    </location>
</feature>
<keyword evidence="1" id="KW-0472">Membrane</keyword>
<dbReference type="KEGG" id="sbk:SHEWBE_1754"/>
<organism evidence="2 3">
    <name type="scientific">Shewanella benthica</name>
    <dbReference type="NCBI Taxonomy" id="43661"/>
    <lineage>
        <taxon>Bacteria</taxon>
        <taxon>Pseudomonadati</taxon>
        <taxon>Pseudomonadota</taxon>
        <taxon>Gammaproteobacteria</taxon>
        <taxon>Alteromonadales</taxon>
        <taxon>Shewanellaceae</taxon>
        <taxon>Shewanella</taxon>
    </lineage>
</organism>
<evidence type="ECO:0000313" key="3">
    <source>
        <dbReference type="Proteomes" id="UP000250123"/>
    </source>
</evidence>
<proteinExistence type="predicted"/>
<keyword evidence="1" id="KW-1133">Transmembrane helix</keyword>
<gene>
    <name evidence="2" type="ORF">SHEWBE_1754</name>
</gene>
<dbReference type="AlphaFoldDB" id="A0A330M3V6"/>